<feature type="compositionally biased region" description="Basic and acidic residues" evidence="1">
    <location>
        <begin position="15"/>
        <end position="24"/>
    </location>
</feature>
<organism evidence="3 4">
    <name type="scientific">Rudaeicoccus suwonensis</name>
    <dbReference type="NCBI Taxonomy" id="657409"/>
    <lineage>
        <taxon>Bacteria</taxon>
        <taxon>Bacillati</taxon>
        <taxon>Actinomycetota</taxon>
        <taxon>Actinomycetes</taxon>
        <taxon>Micrococcales</taxon>
        <taxon>Dermacoccaceae</taxon>
        <taxon>Rudaeicoccus</taxon>
    </lineage>
</organism>
<gene>
    <name evidence="3" type="ORF">BKA23_2035</name>
</gene>
<dbReference type="RefSeq" id="WP_145227619.1">
    <property type="nucleotide sequence ID" value="NZ_VIVQ01000001.1"/>
</dbReference>
<evidence type="ECO:0000313" key="4">
    <source>
        <dbReference type="Proteomes" id="UP000318297"/>
    </source>
</evidence>
<feature type="domain" description="TY-Chap central" evidence="2">
    <location>
        <begin position="42"/>
        <end position="140"/>
    </location>
</feature>
<dbReference type="EMBL" id="VIVQ01000001">
    <property type="protein sequence ID" value="TWE13206.1"/>
    <property type="molecule type" value="Genomic_DNA"/>
</dbReference>
<dbReference type="AlphaFoldDB" id="A0A561EC65"/>
<evidence type="ECO:0000313" key="3">
    <source>
        <dbReference type="EMBL" id="TWE13206.1"/>
    </source>
</evidence>
<evidence type="ECO:0000259" key="2">
    <source>
        <dbReference type="Pfam" id="PF22551"/>
    </source>
</evidence>
<comment type="caution">
    <text evidence="3">The sequence shown here is derived from an EMBL/GenBank/DDBJ whole genome shotgun (WGS) entry which is preliminary data.</text>
</comment>
<sequence>MTDELNWDDVASELADTHEAPREDDMVEQEPELVAVTPRDRDELYEIVSNCLHARYCDEVQIDDDGDFELDHRGHGLWVRVLENPLRIGLMARVVAQVPDTQAAGLHLAIDGPRYGDCQLGLRPEGVWQYAILPARIFAAVVFDDFFDSYLKNFDVAQADLVLRGMGKAFT</sequence>
<feature type="region of interest" description="Disordered" evidence="1">
    <location>
        <begin position="1"/>
        <end position="27"/>
    </location>
</feature>
<reference evidence="3 4" key="1">
    <citation type="submission" date="2019-06" db="EMBL/GenBank/DDBJ databases">
        <title>Sequencing the genomes of 1000 actinobacteria strains.</title>
        <authorList>
            <person name="Klenk H.-P."/>
        </authorList>
    </citation>
    <scope>NUCLEOTIDE SEQUENCE [LARGE SCALE GENOMIC DNA]</scope>
    <source>
        <strain evidence="3 4">DSM 19560</strain>
    </source>
</reference>
<protein>
    <recommendedName>
        <fullName evidence="2">TY-Chap central domain-containing protein</fullName>
    </recommendedName>
</protein>
<dbReference type="OrthoDB" id="4772408at2"/>
<accession>A0A561EC65</accession>
<proteinExistence type="predicted"/>
<dbReference type="InterPro" id="IPR054343">
    <property type="entry name" value="TY-Chap_M"/>
</dbReference>
<dbReference type="Proteomes" id="UP000318297">
    <property type="component" value="Unassembled WGS sequence"/>
</dbReference>
<keyword evidence="4" id="KW-1185">Reference proteome</keyword>
<name>A0A561EC65_9MICO</name>
<evidence type="ECO:0000256" key="1">
    <source>
        <dbReference type="SAM" id="MobiDB-lite"/>
    </source>
</evidence>
<dbReference type="Pfam" id="PF22551">
    <property type="entry name" value="TY-Chap1"/>
    <property type="match status" value="1"/>
</dbReference>
<feature type="compositionally biased region" description="Acidic residues" evidence="1">
    <location>
        <begin position="1"/>
        <end position="11"/>
    </location>
</feature>